<dbReference type="STRING" id="1137991.SAMN05660642_03050"/>
<keyword evidence="2" id="KW-0812">Transmembrane</keyword>
<dbReference type="Pfam" id="PF13576">
    <property type="entry name" value="Pentapeptide_3"/>
    <property type="match status" value="2"/>
</dbReference>
<dbReference type="Proteomes" id="UP000198680">
    <property type="component" value="Unassembled WGS sequence"/>
</dbReference>
<dbReference type="EMBL" id="FNHE01000007">
    <property type="protein sequence ID" value="SDM66144.1"/>
    <property type="molecule type" value="Genomic_DNA"/>
</dbReference>
<dbReference type="InterPro" id="IPR001646">
    <property type="entry name" value="5peptide_repeat"/>
</dbReference>
<feature type="transmembrane region" description="Helical" evidence="2">
    <location>
        <begin position="73"/>
        <end position="94"/>
    </location>
</feature>
<name>A0A1G9V1P3_9ACTN</name>
<organism evidence="3 4">
    <name type="scientific">Geodermatophilus siccatus</name>
    <dbReference type="NCBI Taxonomy" id="1137991"/>
    <lineage>
        <taxon>Bacteria</taxon>
        <taxon>Bacillati</taxon>
        <taxon>Actinomycetota</taxon>
        <taxon>Actinomycetes</taxon>
        <taxon>Geodermatophilales</taxon>
        <taxon>Geodermatophilaceae</taxon>
        <taxon>Geodermatophilus</taxon>
    </lineage>
</organism>
<dbReference type="SUPFAM" id="SSF141571">
    <property type="entry name" value="Pentapeptide repeat-like"/>
    <property type="match status" value="1"/>
</dbReference>
<proteinExistence type="predicted"/>
<evidence type="ECO:0000256" key="1">
    <source>
        <dbReference type="SAM" id="MobiDB-lite"/>
    </source>
</evidence>
<feature type="transmembrane region" description="Helical" evidence="2">
    <location>
        <begin position="23"/>
        <end position="45"/>
    </location>
</feature>
<dbReference type="Gene3D" id="2.160.20.80">
    <property type="entry name" value="E3 ubiquitin-protein ligase SopA"/>
    <property type="match status" value="1"/>
</dbReference>
<dbReference type="AlphaFoldDB" id="A0A1G9V1P3"/>
<protein>
    <submittedName>
        <fullName evidence="3">Pentapeptide repeat-containing protein</fullName>
    </submittedName>
</protein>
<accession>A0A1G9V1P3</accession>
<reference evidence="4" key="1">
    <citation type="submission" date="2016-10" db="EMBL/GenBank/DDBJ databases">
        <authorList>
            <person name="Varghese N."/>
            <person name="Submissions S."/>
        </authorList>
    </citation>
    <scope>NUCLEOTIDE SEQUENCE [LARGE SCALE GENOMIC DNA]</scope>
    <source>
        <strain evidence="4">DSM 45419</strain>
    </source>
</reference>
<feature type="region of interest" description="Disordered" evidence="1">
    <location>
        <begin position="193"/>
        <end position="219"/>
    </location>
</feature>
<keyword evidence="2" id="KW-0472">Membrane</keyword>
<evidence type="ECO:0000313" key="4">
    <source>
        <dbReference type="Proteomes" id="UP000198680"/>
    </source>
</evidence>
<keyword evidence="4" id="KW-1185">Reference proteome</keyword>
<keyword evidence="2" id="KW-1133">Transmembrane helix</keyword>
<sequence>MADDAGPVQPRRPQWWERVPRPWLWPLAALAAVALVLFVLFVLWWGPWLFTREPDYGLTAEQELKAKSDVRTALVQAVGGLAVAGGLIVTYRTYLLNQRDQENQRRERQRAFDQNQEDLRQRWKEQERTYELNVSALVTETYTKAVEQLGHDEAPVRLGALHSLERLAQDNPPRRQTVVDVLCAYLRLPYTPSNRHSSAGESNASPVGSGENKGRDAAQELQVRQTAQRLLFDHIRRPHGFSEGSFWPGMSVDLTGATLYDVDLTGGSVSSASFRGVTFLGGADFSHANFESEADFSEAVFTGTAGFWSAHFTVGASFVGATFRERVFFHNARFVRAAAFHRAHFEGDAEFEYVILEGGAAFNDAVFSGAGHFKRVSFPFGAWFTGAKFEGVAAFIDAVFNGDAFFNVANFTSDAWFTGAEFHGDTRFSGSVFCRSAGFVDCQFLGAVRFVNAAFGGNAGFGRARFSSIALFAQASFSAPISFRGAKVLHVDDPDLNRQARREWPDGWMLRKDESDPTQGTLVWGDGGEAAGPVEAPSAAT</sequence>
<evidence type="ECO:0000313" key="3">
    <source>
        <dbReference type="EMBL" id="SDM66144.1"/>
    </source>
</evidence>
<gene>
    <name evidence="3" type="ORF">SAMN05660642_03050</name>
</gene>
<feature type="compositionally biased region" description="Polar residues" evidence="1">
    <location>
        <begin position="193"/>
        <end position="206"/>
    </location>
</feature>
<feature type="region of interest" description="Disordered" evidence="1">
    <location>
        <begin position="509"/>
        <end position="541"/>
    </location>
</feature>
<evidence type="ECO:0000256" key="2">
    <source>
        <dbReference type="SAM" id="Phobius"/>
    </source>
</evidence>